<dbReference type="OrthoDB" id="4966605at2"/>
<evidence type="ECO:0000313" key="1">
    <source>
        <dbReference type="EMBL" id="AIT60439.1"/>
    </source>
</evidence>
<dbReference type="CDD" id="cd12954">
    <property type="entry name" value="MMP_TTHA0227_like_1"/>
    <property type="match status" value="1"/>
</dbReference>
<dbReference type="EMBL" id="CP006764">
    <property type="protein sequence ID" value="AIT60439.1"/>
    <property type="molecule type" value="Genomic_DNA"/>
</dbReference>
<dbReference type="Proteomes" id="UP000029914">
    <property type="component" value="Chromosome"/>
</dbReference>
<keyword evidence="2" id="KW-1185">Reference proteome</keyword>
<proteinExistence type="predicted"/>
<dbReference type="AlphaFoldDB" id="A0A097IE84"/>
<protein>
    <recommendedName>
        <fullName evidence="3">Metallopeptidase family protein</fullName>
    </recommendedName>
</protein>
<dbReference type="SUPFAM" id="SSF55486">
    <property type="entry name" value="Metalloproteases ('zincins'), catalytic domain"/>
    <property type="match status" value="1"/>
</dbReference>
<name>A0A097IE84_9CORY</name>
<dbReference type="STRING" id="558173.CDOO_03615"/>
<reference evidence="1 2" key="1">
    <citation type="submission" date="2013-09" db="EMBL/GenBank/DDBJ databases">
        <title>Complete genome sequence of Corynebacterium doosanense CAU 212(T) (=DSM 45436(T)), isolated from activated sludge.</title>
        <authorList>
            <person name="Schaffert L."/>
            <person name="Albersmeier A."/>
            <person name="Kalinowski J."/>
            <person name="Ruckert C."/>
        </authorList>
    </citation>
    <scope>NUCLEOTIDE SEQUENCE [LARGE SCALE GENOMIC DNA]</scope>
    <source>
        <strain evidence="1 2">CAU 212</strain>
    </source>
</reference>
<evidence type="ECO:0008006" key="3">
    <source>
        <dbReference type="Google" id="ProtNLM"/>
    </source>
</evidence>
<sequence>MHTRTFRNRRGRGIRGPIVPEAIPRYRTRSQQFDMAVLDAYSPIHNSYRDQLAALDLAVDTVPRMQLSADSTVLPDDIVAEGPVPLGRILPAGVDAQGRPTRARMVIFRQPIEERAKTTDERQELLSWVLAALASSYLNIDPRDILPDFEP</sequence>
<dbReference type="eggNOG" id="COG3824">
    <property type="taxonomic scope" value="Bacteria"/>
</dbReference>
<organism evidence="1 2">
    <name type="scientific">Corynebacterium doosanense CAU 212 = DSM 45436</name>
    <dbReference type="NCBI Taxonomy" id="558173"/>
    <lineage>
        <taxon>Bacteria</taxon>
        <taxon>Bacillati</taxon>
        <taxon>Actinomycetota</taxon>
        <taxon>Actinomycetes</taxon>
        <taxon>Mycobacteriales</taxon>
        <taxon>Corynebacteriaceae</taxon>
        <taxon>Corynebacterium</taxon>
    </lineage>
</organism>
<dbReference type="HOGENOM" id="CLU_118049_1_1_11"/>
<evidence type="ECO:0000313" key="2">
    <source>
        <dbReference type="Proteomes" id="UP000029914"/>
    </source>
</evidence>
<dbReference type="RefSeq" id="WP_018021138.1">
    <property type="nucleotide sequence ID" value="NZ_AQUX01000002.1"/>
</dbReference>
<accession>A0A097IE84</accession>
<dbReference type="KEGG" id="cdo:CDOO_03615"/>
<dbReference type="Gene3D" id="3.30.2010.20">
    <property type="match status" value="1"/>
</dbReference>
<dbReference type="InterPro" id="IPR038555">
    <property type="entry name" value="Zincin_1_sf"/>
</dbReference>
<gene>
    <name evidence="1" type="ORF">CDOO_03615</name>
</gene>